<dbReference type="EMBL" id="JAALHA020000007">
    <property type="protein sequence ID" value="MDR9896299.1"/>
    <property type="molecule type" value="Genomic_DNA"/>
</dbReference>
<evidence type="ECO:0008006" key="3">
    <source>
        <dbReference type="Google" id="ProtNLM"/>
    </source>
</evidence>
<protein>
    <recommendedName>
        <fullName evidence="3">Glycine zipper 2TM domain-containing protein</fullName>
    </recommendedName>
</protein>
<evidence type="ECO:0000313" key="1">
    <source>
        <dbReference type="EMBL" id="MDR9896299.1"/>
    </source>
</evidence>
<comment type="caution">
    <text evidence="1">The sequence shown here is derived from an EMBL/GenBank/DDBJ whole genome shotgun (WGS) entry which is preliminary data.</text>
</comment>
<evidence type="ECO:0000313" key="2">
    <source>
        <dbReference type="Proteomes" id="UP000667802"/>
    </source>
</evidence>
<sequence>MFISKSWQYKTLVLITLATISTVNLEILRSHPVVAATKLDAIGQKVAQSDRLVLRDGSRIPVRYNKAEKVLLTPDERQSLTLTVAENIRTSSGQIAIPANSKIEGELEPVSGGTQFVARTLILRNNDQRLSIDATSKVVDRRRTISSKNDSDIAKGAVVGAGAAALLGGIFGGRIRIGEILGGGAVGALGGTLLRGTKRREVVLIYPNRDLQLTLNSSLAINRY</sequence>
<proteinExistence type="predicted"/>
<reference evidence="2" key="1">
    <citation type="journal article" date="2021" name="Science">
        <title>Hunting the eagle killer: A cyanobacterial neurotoxin causes vacuolar myelinopathy.</title>
        <authorList>
            <person name="Breinlinger S."/>
            <person name="Phillips T.J."/>
            <person name="Haram B.N."/>
            <person name="Mares J."/>
            <person name="Martinez Yerena J.A."/>
            <person name="Hrouzek P."/>
            <person name="Sobotka R."/>
            <person name="Henderson W.M."/>
            <person name="Schmieder P."/>
            <person name="Williams S.M."/>
            <person name="Lauderdale J.D."/>
            <person name="Wilde H.D."/>
            <person name="Gerrin W."/>
            <person name="Kust A."/>
            <person name="Washington J.W."/>
            <person name="Wagner C."/>
            <person name="Geier B."/>
            <person name="Liebeke M."/>
            <person name="Enke H."/>
            <person name="Niedermeyer T.H.J."/>
            <person name="Wilde S.B."/>
        </authorList>
    </citation>
    <scope>NUCLEOTIDE SEQUENCE [LARGE SCALE GENOMIC DNA]</scope>
    <source>
        <strain evidence="2">Thurmond2011</strain>
    </source>
</reference>
<dbReference type="RefSeq" id="WP_208338872.1">
    <property type="nucleotide sequence ID" value="NZ_CAWQFN010000334.1"/>
</dbReference>
<dbReference type="AlphaFoldDB" id="A0AAP5MB15"/>
<name>A0AAP5MB15_9CYAN</name>
<dbReference type="Proteomes" id="UP000667802">
    <property type="component" value="Unassembled WGS sequence"/>
</dbReference>
<organism evidence="1 2">
    <name type="scientific">Aetokthonos hydrillicola Thurmond2011</name>
    <dbReference type="NCBI Taxonomy" id="2712845"/>
    <lineage>
        <taxon>Bacteria</taxon>
        <taxon>Bacillati</taxon>
        <taxon>Cyanobacteriota</taxon>
        <taxon>Cyanophyceae</taxon>
        <taxon>Nostocales</taxon>
        <taxon>Hapalosiphonaceae</taxon>
        <taxon>Aetokthonos</taxon>
    </lineage>
</organism>
<gene>
    <name evidence="1" type="ORF">G7B40_017280</name>
</gene>
<keyword evidence="2" id="KW-1185">Reference proteome</keyword>
<accession>A0AAP5MB15</accession>